<dbReference type="Proteomes" id="UP000326532">
    <property type="component" value="Unassembled WGS sequence"/>
</dbReference>
<sequence>MVSWCTELQTGTGYRVLFICILRLNACHSEELPKTRVCDSAKGKCHRVFSSYILFHPAHFRWRCCRFSSRGGFSPYRNGSGVGDRHHIGTSQGLVRLFIVCTWQIGKLSHSIDRI</sequence>
<proteinExistence type="predicted"/>
<evidence type="ECO:0000313" key="1">
    <source>
        <dbReference type="EMBL" id="KAB8210437.1"/>
    </source>
</evidence>
<dbReference type="AlphaFoldDB" id="A0A5N6DZS3"/>
<organism evidence="1 2">
    <name type="scientific">Aspergillus parasiticus</name>
    <dbReference type="NCBI Taxonomy" id="5067"/>
    <lineage>
        <taxon>Eukaryota</taxon>
        <taxon>Fungi</taxon>
        <taxon>Dikarya</taxon>
        <taxon>Ascomycota</taxon>
        <taxon>Pezizomycotina</taxon>
        <taxon>Eurotiomycetes</taxon>
        <taxon>Eurotiomycetidae</taxon>
        <taxon>Eurotiales</taxon>
        <taxon>Aspergillaceae</taxon>
        <taxon>Aspergillus</taxon>
        <taxon>Aspergillus subgen. Circumdati</taxon>
    </lineage>
</organism>
<dbReference type="VEuPathDB" id="FungiDB:BDV34DRAFT_151983"/>
<evidence type="ECO:0000313" key="2">
    <source>
        <dbReference type="Proteomes" id="UP000326532"/>
    </source>
</evidence>
<reference evidence="1 2" key="1">
    <citation type="submission" date="2019-04" db="EMBL/GenBank/DDBJ databases">
        <title>Fungal friends and foes A comparative genomics study of 23 Aspergillus species from section Flavi.</title>
        <authorList>
            <consortium name="DOE Joint Genome Institute"/>
            <person name="Kjaerbolling I."/>
            <person name="Vesth T.C."/>
            <person name="Frisvad J.C."/>
            <person name="Nybo J.L."/>
            <person name="Theobald S."/>
            <person name="Kildgaard S."/>
            <person name="Petersen T.I."/>
            <person name="Kuo A."/>
            <person name="Sato A."/>
            <person name="Lyhne E.K."/>
            <person name="Kogle M.E."/>
            <person name="Wiebenga A."/>
            <person name="Kun R.S."/>
            <person name="Lubbers R.J."/>
            <person name="Makela M.R."/>
            <person name="Barry K."/>
            <person name="Chovatia M."/>
            <person name="Clum A."/>
            <person name="Daum C."/>
            <person name="Haridas S."/>
            <person name="He G."/>
            <person name="LaButti K."/>
            <person name="Lipzen A."/>
            <person name="Mondo S."/>
            <person name="Pangilinan J."/>
            <person name="Riley R."/>
            <person name="Salamov A."/>
            <person name="Simmons B.A."/>
            <person name="Magnuson J.K."/>
            <person name="Henrissat B."/>
            <person name="Mortensen U.H."/>
            <person name="Larsen T.O."/>
            <person name="De vries R.P."/>
            <person name="Grigoriev I.V."/>
            <person name="Machida M."/>
            <person name="Baker S.E."/>
            <person name="Andersen M.R."/>
        </authorList>
    </citation>
    <scope>NUCLEOTIDE SEQUENCE [LARGE SCALE GENOMIC DNA]</scope>
    <source>
        <strain evidence="1 2">CBS 117618</strain>
    </source>
</reference>
<keyword evidence="2" id="KW-1185">Reference proteome</keyword>
<protein>
    <submittedName>
        <fullName evidence="1">Uncharacterized protein</fullName>
    </submittedName>
</protein>
<name>A0A5N6DZS3_ASPPA</name>
<gene>
    <name evidence="1" type="ORF">BDV34DRAFT_151983</name>
</gene>
<accession>A0A5N6DZS3</accession>
<dbReference type="EMBL" id="ML734942">
    <property type="protein sequence ID" value="KAB8210437.1"/>
    <property type="molecule type" value="Genomic_DNA"/>
</dbReference>